<sequence>MDTILWPLMVAVAWVMVSIHRFLVFIGFPDGPGIAWVLSIIGLTMFVRLLIMPLFVKQIRASRGMQLMQPELQALQNKYKGKNDPASKQRQQEEMMALYRKHNTNPFASCFPILIQMPVFFALFRVLANLEAVATDAYADHDSIGPLTAALAEQVQASTVFGAPLSASFMNSSEITVKIVTVVMIILMSVTQWYTMAQLSMKNMPDSVKNSDNPAMRSQRMMMTIMPIFFAFTGVQFQIGVLVYWVTTNLWTMGQQFFTIRKMPAPGSEAEKKMRARENQRRARKGLPSLEEEERAKAEAGGTVTSGQRVQPVRKDRQKKRPQNAPVADVNKSAPEDSETDTNTAEESTNAVGLTQEEIARRRYERRARARKQAAAKRKGEGGKSKKSSKRKPH</sequence>
<evidence type="ECO:0000256" key="6">
    <source>
        <dbReference type="ARBA" id="ARBA00022692"/>
    </source>
</evidence>
<keyword evidence="7" id="KW-0653">Protein transport</keyword>
<feature type="domain" description="Membrane insertase YidC/Oxa/ALB C-terminal" evidence="19">
    <location>
        <begin position="36"/>
        <end position="260"/>
    </location>
</feature>
<evidence type="ECO:0000313" key="20">
    <source>
        <dbReference type="EMBL" id="SDN30344.1"/>
    </source>
</evidence>
<dbReference type="InterPro" id="IPR047196">
    <property type="entry name" value="YidC_ALB_C"/>
</dbReference>
<feature type="compositionally biased region" description="Basic residues" evidence="17">
    <location>
        <begin position="363"/>
        <end position="377"/>
    </location>
</feature>
<reference evidence="20 21" key="1">
    <citation type="submission" date="2016-10" db="EMBL/GenBank/DDBJ databases">
        <authorList>
            <person name="de Groot N.N."/>
        </authorList>
    </citation>
    <scope>NUCLEOTIDE SEQUENCE [LARGE SCALE GENOMIC DNA]</scope>
    <source>
        <strain evidence="20 21">KPR-7B</strain>
    </source>
</reference>
<keyword evidence="8 18" id="KW-1133">Transmembrane helix</keyword>
<dbReference type="PANTHER" id="PTHR12428:SF65">
    <property type="entry name" value="CYTOCHROME C OXIDASE ASSEMBLY PROTEIN COX18, MITOCHONDRIAL"/>
    <property type="match status" value="1"/>
</dbReference>
<evidence type="ECO:0000256" key="8">
    <source>
        <dbReference type="ARBA" id="ARBA00022989"/>
    </source>
</evidence>
<dbReference type="GO" id="GO:0032977">
    <property type="term" value="F:membrane insertase activity"/>
    <property type="evidence" value="ECO:0007669"/>
    <property type="project" value="InterPro"/>
</dbReference>
<protein>
    <recommendedName>
        <fullName evidence="3">Membrane protein insertase YidC</fullName>
    </recommendedName>
    <alternativeName>
        <fullName evidence="15">Foldase YidC</fullName>
    </alternativeName>
    <alternativeName>
        <fullName evidence="14">Membrane integrase YidC</fullName>
    </alternativeName>
    <alternativeName>
        <fullName evidence="13">Membrane protein YidC</fullName>
    </alternativeName>
</protein>
<evidence type="ECO:0000259" key="19">
    <source>
        <dbReference type="Pfam" id="PF02096"/>
    </source>
</evidence>
<keyword evidence="6 16" id="KW-0812">Transmembrane</keyword>
<evidence type="ECO:0000256" key="7">
    <source>
        <dbReference type="ARBA" id="ARBA00022927"/>
    </source>
</evidence>
<gene>
    <name evidence="20" type="ORF">SAMN04487766_1239</name>
</gene>
<dbReference type="OrthoDB" id="9780552at2"/>
<dbReference type="AlphaFoldDB" id="A0A1H0AAN6"/>
<evidence type="ECO:0000256" key="16">
    <source>
        <dbReference type="RuleBase" id="RU003945"/>
    </source>
</evidence>
<dbReference type="PANTHER" id="PTHR12428">
    <property type="entry name" value="OXA1"/>
    <property type="match status" value="1"/>
</dbReference>
<evidence type="ECO:0000256" key="9">
    <source>
        <dbReference type="ARBA" id="ARBA00023136"/>
    </source>
</evidence>
<dbReference type="GO" id="GO:0005886">
    <property type="term" value="C:plasma membrane"/>
    <property type="evidence" value="ECO:0007669"/>
    <property type="project" value="UniProtKB-SubCell"/>
</dbReference>
<evidence type="ECO:0000256" key="11">
    <source>
        <dbReference type="ARBA" id="ARBA00025034"/>
    </source>
</evidence>
<comment type="similarity">
    <text evidence="2">Belongs to the OXA1/ALB3/YidC family. Type 1 subfamily.</text>
</comment>
<dbReference type="GO" id="GO:0015031">
    <property type="term" value="P:protein transport"/>
    <property type="evidence" value="ECO:0007669"/>
    <property type="project" value="UniProtKB-KW"/>
</dbReference>
<feature type="transmembrane region" description="Helical" evidence="18">
    <location>
        <begin position="34"/>
        <end position="56"/>
    </location>
</feature>
<dbReference type="EMBL" id="FNHU01000023">
    <property type="protein sequence ID" value="SDN30344.1"/>
    <property type="molecule type" value="Genomic_DNA"/>
</dbReference>
<dbReference type="NCBIfam" id="TIGR03592">
    <property type="entry name" value="yidC_oxa1_cterm"/>
    <property type="match status" value="1"/>
</dbReference>
<comment type="function">
    <text evidence="11">Required for the insertion and/or proper folding and/or complex formation of integral membrane proteins into the membrane. Involved in integration of membrane proteins that insert both dependently and independently of the Sec translocase complex, as well as at least some lipoproteins. Aids folding of multispanning membrane proteins.</text>
</comment>
<evidence type="ECO:0000256" key="2">
    <source>
        <dbReference type="ARBA" id="ARBA00010527"/>
    </source>
</evidence>
<keyword evidence="9 18" id="KW-0472">Membrane</keyword>
<evidence type="ECO:0000256" key="10">
    <source>
        <dbReference type="ARBA" id="ARBA00023186"/>
    </source>
</evidence>
<feature type="compositionally biased region" description="Polar residues" evidence="17">
    <location>
        <begin position="341"/>
        <end position="353"/>
    </location>
</feature>
<dbReference type="Proteomes" id="UP000199671">
    <property type="component" value="Unassembled WGS sequence"/>
</dbReference>
<feature type="transmembrane region" description="Helical" evidence="18">
    <location>
        <begin position="225"/>
        <end position="246"/>
    </location>
</feature>
<feature type="compositionally biased region" description="Basic and acidic residues" evidence="17">
    <location>
        <begin position="269"/>
        <end position="281"/>
    </location>
</feature>
<evidence type="ECO:0000256" key="14">
    <source>
        <dbReference type="ARBA" id="ARBA00033245"/>
    </source>
</evidence>
<feature type="transmembrane region" description="Helical" evidence="18">
    <location>
        <begin position="175"/>
        <end position="194"/>
    </location>
</feature>
<feature type="compositionally biased region" description="Basic residues" evidence="17">
    <location>
        <begin position="385"/>
        <end position="394"/>
    </location>
</feature>
<dbReference type="RefSeq" id="WP_092613134.1">
    <property type="nucleotide sequence ID" value="NZ_FNHU01000023.1"/>
</dbReference>
<comment type="subcellular location">
    <subcellularLocation>
        <location evidence="1">Cell membrane</location>
        <topology evidence="1">Multi-pass membrane protein</topology>
    </subcellularLocation>
    <subcellularLocation>
        <location evidence="16">Membrane</location>
        <topology evidence="16">Multi-pass membrane protein</topology>
    </subcellularLocation>
</comment>
<accession>A0A1H0AAN6</accession>
<evidence type="ECO:0000256" key="17">
    <source>
        <dbReference type="SAM" id="MobiDB-lite"/>
    </source>
</evidence>
<evidence type="ECO:0000256" key="12">
    <source>
        <dbReference type="ARBA" id="ARBA00026028"/>
    </source>
</evidence>
<evidence type="ECO:0000256" key="4">
    <source>
        <dbReference type="ARBA" id="ARBA00022448"/>
    </source>
</evidence>
<dbReference type="GO" id="GO:0051205">
    <property type="term" value="P:protein insertion into membrane"/>
    <property type="evidence" value="ECO:0007669"/>
    <property type="project" value="TreeGrafter"/>
</dbReference>
<name>A0A1H0AAN6_9ACTO</name>
<evidence type="ECO:0000256" key="3">
    <source>
        <dbReference type="ARBA" id="ARBA00015325"/>
    </source>
</evidence>
<dbReference type="NCBIfam" id="NF002350">
    <property type="entry name" value="PRK01315.1"/>
    <property type="match status" value="1"/>
</dbReference>
<evidence type="ECO:0000256" key="5">
    <source>
        <dbReference type="ARBA" id="ARBA00022475"/>
    </source>
</evidence>
<dbReference type="CDD" id="cd20070">
    <property type="entry name" value="5TM_YidC_Alb3"/>
    <property type="match status" value="1"/>
</dbReference>
<evidence type="ECO:0000256" key="18">
    <source>
        <dbReference type="SAM" id="Phobius"/>
    </source>
</evidence>
<evidence type="ECO:0000256" key="1">
    <source>
        <dbReference type="ARBA" id="ARBA00004651"/>
    </source>
</evidence>
<keyword evidence="5" id="KW-1003">Cell membrane</keyword>
<evidence type="ECO:0000313" key="21">
    <source>
        <dbReference type="Proteomes" id="UP000199671"/>
    </source>
</evidence>
<proteinExistence type="inferred from homology"/>
<keyword evidence="4" id="KW-0813">Transport</keyword>
<dbReference type="Pfam" id="PF02096">
    <property type="entry name" value="60KD_IMP"/>
    <property type="match status" value="1"/>
</dbReference>
<feature type="transmembrane region" description="Helical" evidence="18">
    <location>
        <begin position="7"/>
        <end position="28"/>
    </location>
</feature>
<evidence type="ECO:0000256" key="13">
    <source>
        <dbReference type="ARBA" id="ARBA00031538"/>
    </source>
</evidence>
<comment type="subunit">
    <text evidence="12">Interacts with the Sec translocase complex via SecD. Specifically interacts with transmembrane segments of nascent integral membrane proteins during membrane integration.</text>
</comment>
<feature type="transmembrane region" description="Helical" evidence="18">
    <location>
        <begin position="106"/>
        <end position="128"/>
    </location>
</feature>
<dbReference type="InterPro" id="IPR028055">
    <property type="entry name" value="YidC/Oxa/ALB_C"/>
</dbReference>
<organism evidence="20 21">
    <name type="scientific">Actinomyces ruminicola</name>
    <dbReference type="NCBI Taxonomy" id="332524"/>
    <lineage>
        <taxon>Bacteria</taxon>
        <taxon>Bacillati</taxon>
        <taxon>Actinomycetota</taxon>
        <taxon>Actinomycetes</taxon>
        <taxon>Actinomycetales</taxon>
        <taxon>Actinomycetaceae</taxon>
        <taxon>Actinomyces</taxon>
    </lineage>
</organism>
<dbReference type="InterPro" id="IPR001708">
    <property type="entry name" value="YidC/ALB3/OXA1/COX18"/>
</dbReference>
<keyword evidence="10" id="KW-0143">Chaperone</keyword>
<evidence type="ECO:0000256" key="15">
    <source>
        <dbReference type="ARBA" id="ARBA00033342"/>
    </source>
</evidence>
<feature type="region of interest" description="Disordered" evidence="17">
    <location>
        <begin position="266"/>
        <end position="394"/>
    </location>
</feature>